<dbReference type="Proteomes" id="UP001161325">
    <property type="component" value="Unassembled WGS sequence"/>
</dbReference>
<keyword evidence="2" id="KW-0732">Signal</keyword>
<accession>A0AA37QBV5</accession>
<reference evidence="3" key="1">
    <citation type="submission" date="2022-08" db="EMBL/GenBank/DDBJ databases">
        <title>Draft genome sequencing of Roseisolibacter agri AW1220.</title>
        <authorList>
            <person name="Tobiishi Y."/>
            <person name="Tonouchi A."/>
        </authorList>
    </citation>
    <scope>NUCLEOTIDE SEQUENCE</scope>
    <source>
        <strain evidence="3">AW1220</strain>
    </source>
</reference>
<organism evidence="3 4">
    <name type="scientific">Roseisolibacter agri</name>
    <dbReference type="NCBI Taxonomy" id="2014610"/>
    <lineage>
        <taxon>Bacteria</taxon>
        <taxon>Pseudomonadati</taxon>
        <taxon>Gemmatimonadota</taxon>
        <taxon>Gemmatimonadia</taxon>
        <taxon>Gemmatimonadales</taxon>
        <taxon>Gemmatimonadaceae</taxon>
        <taxon>Roseisolibacter</taxon>
    </lineage>
</organism>
<evidence type="ECO:0000256" key="2">
    <source>
        <dbReference type="SAM" id="SignalP"/>
    </source>
</evidence>
<feature type="region of interest" description="Disordered" evidence="1">
    <location>
        <begin position="270"/>
        <end position="293"/>
    </location>
</feature>
<sequence>MHVNLRRAWATLVTATSLAVAGCASDLAAPTGPAAATTAAAPAIGTFRPSVQVAQDRQQRVFTGPRGRRFTIDHATARITDDSGRAAQLNDRQLRMVERSLDDIAAFEARLARLQRDPGFRGRMERASRNPRKVLVRTHAATAPAAAGGAKRAGSALAPAASPVRAASALRPGSPTLALASDACTDLELAIYATTEAYQSAVDAFEQNLLELVTLGWDWNNGEWVWSPESYLSQLASWEMKQTVLAATISMLRVQLDIMAVQYDMMGCWDQPPQEPGTGTPGTGGGGGGGGTTPTCHEEYVIVEVSDDGGMTWYIYWEGWAEVCE</sequence>
<name>A0AA37QBV5_9BACT</name>
<gene>
    <name evidence="3" type="ORF">rosag_33790</name>
</gene>
<feature type="signal peptide" evidence="2">
    <location>
        <begin position="1"/>
        <end position="28"/>
    </location>
</feature>
<keyword evidence="4" id="KW-1185">Reference proteome</keyword>
<proteinExistence type="predicted"/>
<comment type="caution">
    <text evidence="3">The sequence shown here is derived from an EMBL/GenBank/DDBJ whole genome shotgun (WGS) entry which is preliminary data.</text>
</comment>
<protein>
    <submittedName>
        <fullName evidence="3">Uncharacterized protein</fullName>
    </submittedName>
</protein>
<dbReference type="AlphaFoldDB" id="A0AA37QBV5"/>
<evidence type="ECO:0000313" key="3">
    <source>
        <dbReference type="EMBL" id="GLC26866.1"/>
    </source>
</evidence>
<evidence type="ECO:0000256" key="1">
    <source>
        <dbReference type="SAM" id="MobiDB-lite"/>
    </source>
</evidence>
<evidence type="ECO:0000313" key="4">
    <source>
        <dbReference type="Proteomes" id="UP001161325"/>
    </source>
</evidence>
<feature type="chain" id="PRO_5041237869" evidence="2">
    <location>
        <begin position="29"/>
        <end position="325"/>
    </location>
</feature>
<feature type="compositionally biased region" description="Gly residues" evidence="1">
    <location>
        <begin position="279"/>
        <end position="292"/>
    </location>
</feature>
<dbReference type="PROSITE" id="PS51257">
    <property type="entry name" value="PROKAR_LIPOPROTEIN"/>
    <property type="match status" value="1"/>
</dbReference>
<dbReference type="EMBL" id="BRXS01000005">
    <property type="protein sequence ID" value="GLC26866.1"/>
    <property type="molecule type" value="Genomic_DNA"/>
</dbReference>
<dbReference type="RefSeq" id="WP_284351317.1">
    <property type="nucleotide sequence ID" value="NZ_BRXS01000005.1"/>
</dbReference>